<accession>A0A8T1TW88</accession>
<keyword evidence="1" id="KW-0472">Membrane</keyword>
<dbReference type="VEuPathDB" id="FungiDB:PC110_g16156"/>
<evidence type="ECO:0000313" key="3">
    <source>
        <dbReference type="Proteomes" id="UP000688947"/>
    </source>
</evidence>
<sequence>MALLVLPACIVPTLKEGAGVAFAGCMGTLVTDIIPDADSGLITLGFASDWGAVVLAFMFMQLYTTILFSVILNPASYITERLFLGMHKPTDDDIENNLQTYADVSTPNDGAELENLAEVAEDRGANAIKYVTLRVVIVAILLIASVILKGHFADLPNFVGASCITMHSINLPIVFLMKKQWSVTPVWEKVTAVIVTAVCFCLGYYVTYTPGENIFFPSDSVKFPLYTSEYENVVYYNYTAAHEY</sequence>
<dbReference type="EMBL" id="JAENGZ010001624">
    <property type="protein sequence ID" value="KAG6947071.1"/>
    <property type="molecule type" value="Genomic_DNA"/>
</dbReference>
<feature type="transmembrane region" description="Helical" evidence="1">
    <location>
        <begin position="158"/>
        <end position="177"/>
    </location>
</feature>
<gene>
    <name evidence="2" type="ORF">JG687_00016342</name>
</gene>
<feature type="transmembrane region" description="Helical" evidence="1">
    <location>
        <begin position="189"/>
        <end position="208"/>
    </location>
</feature>
<evidence type="ECO:0008006" key="4">
    <source>
        <dbReference type="Google" id="ProtNLM"/>
    </source>
</evidence>
<keyword evidence="1" id="KW-0812">Transmembrane</keyword>
<evidence type="ECO:0000256" key="1">
    <source>
        <dbReference type="SAM" id="Phobius"/>
    </source>
</evidence>
<evidence type="ECO:0000313" key="2">
    <source>
        <dbReference type="EMBL" id="KAG6947071.1"/>
    </source>
</evidence>
<proteinExistence type="predicted"/>
<dbReference type="Proteomes" id="UP000688947">
    <property type="component" value="Unassembled WGS sequence"/>
</dbReference>
<reference evidence="2" key="1">
    <citation type="submission" date="2021-01" db="EMBL/GenBank/DDBJ databases">
        <title>Phytophthora aleatoria, a newly-described species from Pinus radiata is distinct from Phytophthora cactorum isolates based on comparative genomics.</title>
        <authorList>
            <person name="Mcdougal R."/>
            <person name="Panda P."/>
            <person name="Williams N."/>
            <person name="Studholme D.J."/>
        </authorList>
    </citation>
    <scope>NUCLEOTIDE SEQUENCE</scope>
    <source>
        <strain evidence="2">NZFS 3830</strain>
    </source>
</reference>
<feature type="transmembrane region" description="Helical" evidence="1">
    <location>
        <begin position="131"/>
        <end position="152"/>
    </location>
</feature>
<comment type="caution">
    <text evidence="2">The sequence shown here is derived from an EMBL/GenBank/DDBJ whole genome shotgun (WGS) entry which is preliminary data.</text>
</comment>
<feature type="transmembrane region" description="Helical" evidence="1">
    <location>
        <begin position="47"/>
        <end position="72"/>
    </location>
</feature>
<name>A0A8T1TW88_9STRA</name>
<protein>
    <recommendedName>
        <fullName evidence="4">Amino acid transporter transmembrane domain-containing protein</fullName>
    </recommendedName>
</protein>
<dbReference type="AlphaFoldDB" id="A0A8T1TW88"/>
<dbReference type="OrthoDB" id="166103at2759"/>
<organism evidence="2 3">
    <name type="scientific">Phytophthora cactorum</name>
    <dbReference type="NCBI Taxonomy" id="29920"/>
    <lineage>
        <taxon>Eukaryota</taxon>
        <taxon>Sar</taxon>
        <taxon>Stramenopiles</taxon>
        <taxon>Oomycota</taxon>
        <taxon>Peronosporomycetes</taxon>
        <taxon>Peronosporales</taxon>
        <taxon>Peronosporaceae</taxon>
        <taxon>Phytophthora</taxon>
    </lineage>
</organism>
<keyword evidence="1" id="KW-1133">Transmembrane helix</keyword>
<dbReference type="VEuPathDB" id="FungiDB:PC110_g17060"/>